<keyword evidence="6" id="KW-0496">Mitochondrion</keyword>
<dbReference type="GO" id="GO:0016491">
    <property type="term" value="F:oxidoreductase activity"/>
    <property type="evidence" value="ECO:0007669"/>
    <property type="project" value="UniProtKB-KW"/>
</dbReference>
<name>A0A3N4LXJ1_9PEZI</name>
<dbReference type="PANTHER" id="PTHR28071:SF1">
    <property type="entry name" value="REDOX PROTEIN FMP46, MITOCHONDRIAL-RELATED"/>
    <property type="match status" value="1"/>
</dbReference>
<keyword evidence="8" id="KW-1185">Reference proteome</keyword>
<gene>
    <name evidence="7" type="ORF">L211DRAFT_846354</name>
</gene>
<evidence type="ECO:0000313" key="7">
    <source>
        <dbReference type="EMBL" id="RPB27577.1"/>
    </source>
</evidence>
<evidence type="ECO:0000256" key="5">
    <source>
        <dbReference type="ARBA" id="ARBA00023002"/>
    </source>
</evidence>
<dbReference type="PANTHER" id="PTHR28071">
    <property type="entry name" value="REDOX PROTEIN FMP46, MITOCHONDRIAL-RELATED"/>
    <property type="match status" value="1"/>
</dbReference>
<proteinExistence type="inferred from homology"/>
<evidence type="ECO:0008006" key="9">
    <source>
        <dbReference type="Google" id="ProtNLM"/>
    </source>
</evidence>
<comment type="similarity">
    <text evidence="3">Belongs to the FMP46 family.</text>
</comment>
<dbReference type="InterPro" id="IPR036249">
    <property type="entry name" value="Thioredoxin-like_sf"/>
</dbReference>
<comment type="subcellular location">
    <subcellularLocation>
        <location evidence="2">Mitochondrion</location>
    </subcellularLocation>
</comment>
<dbReference type="OrthoDB" id="59229at2759"/>
<sequence>MFRFNKTPDVLTLFHHPKSESSNQILSFLKGAQNPSTPPQGTTTTATPVKFDLDVVPAPQLPTPDQFKSIVDFLGGEAYAKKILRGISSFDEGVRALAEKEAKNLAEEGGVGVGTLHVELVRPILVDWNNGRVVVGGNEEDLKRLREEVKKLVETLPED</sequence>
<evidence type="ECO:0000256" key="2">
    <source>
        <dbReference type="ARBA" id="ARBA00004173"/>
    </source>
</evidence>
<evidence type="ECO:0000313" key="8">
    <source>
        <dbReference type="Proteomes" id="UP000267821"/>
    </source>
</evidence>
<evidence type="ECO:0000256" key="1">
    <source>
        <dbReference type="ARBA" id="ARBA00002963"/>
    </source>
</evidence>
<dbReference type="AlphaFoldDB" id="A0A3N4LXJ1"/>
<dbReference type="GO" id="GO:0005739">
    <property type="term" value="C:mitochondrion"/>
    <property type="evidence" value="ECO:0007669"/>
    <property type="project" value="UniProtKB-SubCell"/>
</dbReference>
<protein>
    <recommendedName>
        <fullName evidence="9">DUF1687-domain-containing protein</fullName>
    </recommendedName>
</protein>
<dbReference type="Gene3D" id="3.40.30.10">
    <property type="entry name" value="Glutaredoxin"/>
    <property type="match status" value="1"/>
</dbReference>
<accession>A0A3N4LXJ1</accession>
<keyword evidence="5" id="KW-0560">Oxidoreductase</keyword>
<dbReference type="Pfam" id="PF07955">
    <property type="entry name" value="DUF1687"/>
    <property type="match status" value="1"/>
</dbReference>
<comment type="function">
    <text evidence="1">Putative mitochondrial redox protein which could be involved in the reduction of small toxic molecules.</text>
</comment>
<evidence type="ECO:0000256" key="3">
    <source>
        <dbReference type="ARBA" id="ARBA00009734"/>
    </source>
</evidence>
<dbReference type="InterPro" id="IPR012882">
    <property type="entry name" value="Fmp46"/>
</dbReference>
<evidence type="ECO:0000256" key="4">
    <source>
        <dbReference type="ARBA" id="ARBA00022946"/>
    </source>
</evidence>
<organism evidence="7 8">
    <name type="scientific">Terfezia boudieri ATCC MYA-4762</name>
    <dbReference type="NCBI Taxonomy" id="1051890"/>
    <lineage>
        <taxon>Eukaryota</taxon>
        <taxon>Fungi</taxon>
        <taxon>Dikarya</taxon>
        <taxon>Ascomycota</taxon>
        <taxon>Pezizomycotina</taxon>
        <taxon>Pezizomycetes</taxon>
        <taxon>Pezizales</taxon>
        <taxon>Pezizaceae</taxon>
        <taxon>Terfezia</taxon>
    </lineage>
</organism>
<keyword evidence="4" id="KW-0809">Transit peptide</keyword>
<evidence type="ECO:0000256" key="6">
    <source>
        <dbReference type="ARBA" id="ARBA00023128"/>
    </source>
</evidence>
<dbReference type="InParanoid" id="A0A3N4LXJ1"/>
<dbReference type="Proteomes" id="UP000267821">
    <property type="component" value="Unassembled WGS sequence"/>
</dbReference>
<dbReference type="EMBL" id="ML121531">
    <property type="protein sequence ID" value="RPB27577.1"/>
    <property type="molecule type" value="Genomic_DNA"/>
</dbReference>
<dbReference type="SUPFAM" id="SSF52833">
    <property type="entry name" value="Thioredoxin-like"/>
    <property type="match status" value="1"/>
</dbReference>
<reference evidence="7 8" key="1">
    <citation type="journal article" date="2018" name="Nat. Ecol. Evol.">
        <title>Pezizomycetes genomes reveal the molecular basis of ectomycorrhizal truffle lifestyle.</title>
        <authorList>
            <person name="Murat C."/>
            <person name="Payen T."/>
            <person name="Noel B."/>
            <person name="Kuo A."/>
            <person name="Morin E."/>
            <person name="Chen J."/>
            <person name="Kohler A."/>
            <person name="Krizsan K."/>
            <person name="Balestrini R."/>
            <person name="Da Silva C."/>
            <person name="Montanini B."/>
            <person name="Hainaut M."/>
            <person name="Levati E."/>
            <person name="Barry K.W."/>
            <person name="Belfiori B."/>
            <person name="Cichocki N."/>
            <person name="Clum A."/>
            <person name="Dockter R.B."/>
            <person name="Fauchery L."/>
            <person name="Guy J."/>
            <person name="Iotti M."/>
            <person name="Le Tacon F."/>
            <person name="Lindquist E.A."/>
            <person name="Lipzen A."/>
            <person name="Malagnac F."/>
            <person name="Mello A."/>
            <person name="Molinier V."/>
            <person name="Miyauchi S."/>
            <person name="Poulain J."/>
            <person name="Riccioni C."/>
            <person name="Rubini A."/>
            <person name="Sitrit Y."/>
            <person name="Splivallo R."/>
            <person name="Traeger S."/>
            <person name="Wang M."/>
            <person name="Zifcakova L."/>
            <person name="Wipf D."/>
            <person name="Zambonelli A."/>
            <person name="Paolocci F."/>
            <person name="Nowrousian M."/>
            <person name="Ottonello S."/>
            <person name="Baldrian P."/>
            <person name="Spatafora J.W."/>
            <person name="Henrissat B."/>
            <person name="Nagy L.G."/>
            <person name="Aury J.M."/>
            <person name="Wincker P."/>
            <person name="Grigoriev I.V."/>
            <person name="Bonfante P."/>
            <person name="Martin F.M."/>
        </authorList>
    </citation>
    <scope>NUCLEOTIDE SEQUENCE [LARGE SCALE GENOMIC DNA]</scope>
    <source>
        <strain evidence="7 8">ATCC MYA-4762</strain>
    </source>
</reference>